<dbReference type="EMBL" id="AJIL01002274">
    <property type="protein sequence ID" value="KNE88355.1"/>
    <property type="molecule type" value="Genomic_DNA"/>
</dbReference>
<dbReference type="InterPro" id="IPR027389">
    <property type="entry name" value="B_mannosylTrfase_Bre-3/Egh"/>
</dbReference>
<feature type="transmembrane region" description="Helical" evidence="1">
    <location>
        <begin position="43"/>
        <end position="71"/>
    </location>
</feature>
<accession>A0A0L0UN07</accession>
<keyword evidence="3" id="KW-1185">Reference proteome</keyword>
<dbReference type="GO" id="GO:0005737">
    <property type="term" value="C:cytoplasm"/>
    <property type="evidence" value="ECO:0007669"/>
    <property type="project" value="TreeGrafter"/>
</dbReference>
<name>A0A0L0UN07_9BASI</name>
<proteinExistence type="predicted"/>
<comment type="caution">
    <text evidence="2">The sequence shown here is derived from an EMBL/GenBank/DDBJ whole genome shotgun (WGS) entry which is preliminary data.</text>
</comment>
<dbReference type="PANTHER" id="PTHR16779:SF1">
    <property type="entry name" value="BETA-1,4-MANNOSYLTRANSFERASE EGH"/>
    <property type="match status" value="1"/>
</dbReference>
<keyword evidence="1" id="KW-1133">Transmembrane helix</keyword>
<dbReference type="Proteomes" id="UP000054564">
    <property type="component" value="Unassembled WGS sequence"/>
</dbReference>
<dbReference type="STRING" id="1165861.A0A0L0UN07"/>
<keyword evidence="1" id="KW-0812">Transmembrane</keyword>
<feature type="transmembrane region" description="Helical" evidence="1">
    <location>
        <begin position="109"/>
        <end position="126"/>
    </location>
</feature>
<keyword evidence="1" id="KW-0472">Membrane</keyword>
<protein>
    <submittedName>
        <fullName evidence="2">Uncharacterized protein</fullName>
    </submittedName>
</protein>
<dbReference type="AlphaFoldDB" id="A0A0L0UN07"/>
<evidence type="ECO:0000313" key="2">
    <source>
        <dbReference type="EMBL" id="KNE88355.1"/>
    </source>
</evidence>
<feature type="non-terminal residue" evidence="2">
    <location>
        <position position="1"/>
    </location>
</feature>
<gene>
    <name evidence="2" type="ORF">PSTG_18245</name>
</gene>
<sequence>MIAGGTKVASPADNAVGNITVYEGKFGWDQSMTWPQYMFMSNWIPPLCILIWVEVSHAMQWLASWAIFTWLGKVSYGFYLMQFVTLYSIMPPVVIYLNGQGKSYWDMVMPAYIICLLFNIGCMDWLSSSRSSRSKPGQVDLGWPLCERPL</sequence>
<dbReference type="PANTHER" id="PTHR16779">
    <property type="entry name" value="BETA-1,4-MANNOSYLTRANSFERASE EGH"/>
    <property type="match status" value="1"/>
</dbReference>
<reference evidence="3" key="1">
    <citation type="submission" date="2014-03" db="EMBL/GenBank/DDBJ databases">
        <title>The Genome Sequence of Puccinia striiformis f. sp. tritici PST-78.</title>
        <authorList>
            <consortium name="The Broad Institute Genome Sequencing Platform"/>
            <person name="Cuomo C."/>
            <person name="Hulbert S."/>
            <person name="Chen X."/>
            <person name="Walker B."/>
            <person name="Young S.K."/>
            <person name="Zeng Q."/>
            <person name="Gargeya S."/>
            <person name="Fitzgerald M."/>
            <person name="Haas B."/>
            <person name="Abouelleil A."/>
            <person name="Alvarado L."/>
            <person name="Arachchi H.M."/>
            <person name="Berlin A.M."/>
            <person name="Chapman S.B."/>
            <person name="Goldberg J."/>
            <person name="Griggs A."/>
            <person name="Gujja S."/>
            <person name="Hansen M."/>
            <person name="Howarth C."/>
            <person name="Imamovic A."/>
            <person name="Larimer J."/>
            <person name="McCowan C."/>
            <person name="Montmayeur A."/>
            <person name="Murphy C."/>
            <person name="Neiman D."/>
            <person name="Pearson M."/>
            <person name="Priest M."/>
            <person name="Roberts A."/>
            <person name="Saif S."/>
            <person name="Shea T."/>
            <person name="Sisk P."/>
            <person name="Sykes S."/>
            <person name="Wortman J."/>
            <person name="Nusbaum C."/>
            <person name="Birren B."/>
        </authorList>
    </citation>
    <scope>NUCLEOTIDE SEQUENCE [LARGE SCALE GENOMIC DNA]</scope>
    <source>
        <strain evidence="3">race PST-78</strain>
    </source>
</reference>
<feature type="transmembrane region" description="Helical" evidence="1">
    <location>
        <begin position="78"/>
        <end position="97"/>
    </location>
</feature>
<evidence type="ECO:0000256" key="1">
    <source>
        <dbReference type="SAM" id="Phobius"/>
    </source>
</evidence>
<dbReference type="GO" id="GO:0019187">
    <property type="term" value="F:beta-1,4-mannosyltransferase activity"/>
    <property type="evidence" value="ECO:0007669"/>
    <property type="project" value="InterPro"/>
</dbReference>
<organism evidence="2 3">
    <name type="scientific">Puccinia striiformis f. sp. tritici PST-78</name>
    <dbReference type="NCBI Taxonomy" id="1165861"/>
    <lineage>
        <taxon>Eukaryota</taxon>
        <taxon>Fungi</taxon>
        <taxon>Dikarya</taxon>
        <taxon>Basidiomycota</taxon>
        <taxon>Pucciniomycotina</taxon>
        <taxon>Pucciniomycetes</taxon>
        <taxon>Pucciniales</taxon>
        <taxon>Pucciniaceae</taxon>
        <taxon>Puccinia</taxon>
    </lineage>
</organism>
<evidence type="ECO:0000313" key="3">
    <source>
        <dbReference type="Proteomes" id="UP000054564"/>
    </source>
</evidence>